<dbReference type="GO" id="GO:0005634">
    <property type="term" value="C:nucleus"/>
    <property type="evidence" value="ECO:0007669"/>
    <property type="project" value="InterPro"/>
</dbReference>
<feature type="compositionally biased region" description="Low complexity" evidence="1">
    <location>
        <begin position="10"/>
        <end position="32"/>
    </location>
</feature>
<organism evidence="2 3">
    <name type="scientific">Scyliorhinus torazame</name>
    <name type="common">Cloudy catshark</name>
    <name type="synonym">Catulus torazame</name>
    <dbReference type="NCBI Taxonomy" id="75743"/>
    <lineage>
        <taxon>Eukaryota</taxon>
        <taxon>Metazoa</taxon>
        <taxon>Chordata</taxon>
        <taxon>Craniata</taxon>
        <taxon>Vertebrata</taxon>
        <taxon>Chondrichthyes</taxon>
        <taxon>Elasmobranchii</taxon>
        <taxon>Galeomorphii</taxon>
        <taxon>Galeoidea</taxon>
        <taxon>Carcharhiniformes</taxon>
        <taxon>Scyliorhinidae</taxon>
        <taxon>Scyliorhinus</taxon>
    </lineage>
</organism>
<dbReference type="GO" id="GO:0005737">
    <property type="term" value="C:cytoplasm"/>
    <property type="evidence" value="ECO:0007669"/>
    <property type="project" value="InterPro"/>
</dbReference>
<sequence length="110" mass="12021">MGNAAPSPSPLSTSTLHSPLNSPLPPNSISTSPRRRVPLNPLILSAGESRRPHNKQFSPTMSPTLSSITQGIPLDTTNLAMDQRLPPYPFCQQQSQQQQAYPQSQQQGYQ</sequence>
<keyword evidence="3" id="KW-1185">Reference proteome</keyword>
<accession>A0A401Q8F9</accession>
<dbReference type="GO" id="GO:0008140">
    <property type="term" value="F:cAMP response element binding protein binding"/>
    <property type="evidence" value="ECO:0007669"/>
    <property type="project" value="TreeGrafter"/>
</dbReference>
<dbReference type="STRING" id="75743.A0A401Q8F9"/>
<feature type="region of interest" description="Disordered" evidence="1">
    <location>
        <begin position="82"/>
        <end position="110"/>
    </location>
</feature>
<name>A0A401Q8F9_SCYTO</name>
<protein>
    <submittedName>
        <fullName evidence="2">Uncharacterized protein</fullName>
    </submittedName>
</protein>
<dbReference type="GO" id="GO:0045944">
    <property type="term" value="P:positive regulation of transcription by RNA polymerase II"/>
    <property type="evidence" value="ECO:0007669"/>
    <property type="project" value="TreeGrafter"/>
</dbReference>
<comment type="caution">
    <text evidence="2">The sequence shown here is derived from an EMBL/GenBank/DDBJ whole genome shotgun (WGS) entry which is preliminary data.</text>
</comment>
<evidence type="ECO:0000313" key="3">
    <source>
        <dbReference type="Proteomes" id="UP000288216"/>
    </source>
</evidence>
<dbReference type="Proteomes" id="UP000288216">
    <property type="component" value="Unassembled WGS sequence"/>
</dbReference>
<feature type="non-terminal residue" evidence="2">
    <location>
        <position position="110"/>
    </location>
</feature>
<dbReference type="OrthoDB" id="8947034at2759"/>
<dbReference type="PANTHER" id="PTHR13589">
    <property type="entry name" value="CREB-REGULATED TRANSCRIPTION COACTIVATOR"/>
    <property type="match status" value="1"/>
</dbReference>
<dbReference type="AlphaFoldDB" id="A0A401Q8F9"/>
<feature type="compositionally biased region" description="Low complexity" evidence="1">
    <location>
        <begin position="92"/>
        <end position="110"/>
    </location>
</feature>
<feature type="compositionally biased region" description="Polar residues" evidence="1">
    <location>
        <begin position="55"/>
        <end position="70"/>
    </location>
</feature>
<proteinExistence type="predicted"/>
<gene>
    <name evidence="2" type="ORF">scyTo_0022546</name>
</gene>
<evidence type="ECO:0000256" key="1">
    <source>
        <dbReference type="SAM" id="MobiDB-lite"/>
    </source>
</evidence>
<evidence type="ECO:0000313" key="2">
    <source>
        <dbReference type="EMBL" id="GCB81665.1"/>
    </source>
</evidence>
<reference evidence="2 3" key="1">
    <citation type="journal article" date="2018" name="Nat. Ecol. Evol.">
        <title>Shark genomes provide insights into elasmobranch evolution and the origin of vertebrates.</title>
        <authorList>
            <person name="Hara Y"/>
            <person name="Yamaguchi K"/>
            <person name="Onimaru K"/>
            <person name="Kadota M"/>
            <person name="Koyanagi M"/>
            <person name="Keeley SD"/>
            <person name="Tatsumi K"/>
            <person name="Tanaka K"/>
            <person name="Motone F"/>
            <person name="Kageyama Y"/>
            <person name="Nozu R"/>
            <person name="Adachi N"/>
            <person name="Nishimura O"/>
            <person name="Nakagawa R"/>
            <person name="Tanegashima C"/>
            <person name="Kiyatake I"/>
            <person name="Matsumoto R"/>
            <person name="Murakumo K"/>
            <person name="Nishida K"/>
            <person name="Terakita A"/>
            <person name="Kuratani S"/>
            <person name="Sato K"/>
            <person name="Hyodo S Kuraku.S."/>
        </authorList>
    </citation>
    <scope>NUCLEOTIDE SEQUENCE [LARGE SCALE GENOMIC DNA]</scope>
</reference>
<dbReference type="PANTHER" id="PTHR13589:SF6">
    <property type="entry name" value="CREB-REGULATED TRANSCRIPTION COACTIVATOR 2"/>
    <property type="match status" value="1"/>
</dbReference>
<dbReference type="EMBL" id="BFAA01022956">
    <property type="protein sequence ID" value="GCB81665.1"/>
    <property type="molecule type" value="Genomic_DNA"/>
</dbReference>
<feature type="region of interest" description="Disordered" evidence="1">
    <location>
        <begin position="1"/>
        <end position="70"/>
    </location>
</feature>
<dbReference type="InterPro" id="IPR024786">
    <property type="entry name" value="TORC"/>
</dbReference>